<feature type="transmembrane region" description="Helical" evidence="6">
    <location>
        <begin position="72"/>
        <end position="94"/>
    </location>
</feature>
<feature type="transmembrane region" description="Helical" evidence="6">
    <location>
        <begin position="222"/>
        <end position="244"/>
    </location>
</feature>
<evidence type="ECO:0000256" key="3">
    <source>
        <dbReference type="ARBA" id="ARBA00022692"/>
    </source>
</evidence>
<feature type="transmembrane region" description="Helical" evidence="6">
    <location>
        <begin position="303"/>
        <end position="326"/>
    </location>
</feature>
<dbReference type="GO" id="GO:0005886">
    <property type="term" value="C:plasma membrane"/>
    <property type="evidence" value="ECO:0007669"/>
    <property type="project" value="UniProtKB-SubCell"/>
</dbReference>
<dbReference type="AlphaFoldDB" id="A0A4R4FEI1"/>
<keyword evidence="9" id="KW-1185">Reference proteome</keyword>
<evidence type="ECO:0000256" key="4">
    <source>
        <dbReference type="ARBA" id="ARBA00022989"/>
    </source>
</evidence>
<dbReference type="PANTHER" id="PTHR46795">
    <property type="entry name" value="ABC TRANSPORTER PERMEASE-RELATED-RELATED"/>
    <property type="match status" value="1"/>
</dbReference>
<dbReference type="Pfam" id="PF02687">
    <property type="entry name" value="FtsX"/>
    <property type="match status" value="1"/>
</dbReference>
<keyword evidence="3 6" id="KW-0812">Transmembrane</keyword>
<sequence>MKEFLQLWHSWEGARMFFDMIRRNSKRNRAENSIFFGSLVAAVVLFYLILSLESQNVMQFLYTMESDAVDRLLSLVPVLYAFSLFLIFFLVYFAGKYQLECRSREFGIYLMLGMKRRRLFGILMAEDMWNSILALLAGLPLSVFLSEMASLITSRLAGLGILGHQPSFSLKAALWTAAGFFGVKILAFLILSGRIAGQEISSLMEEGPEEKHRVESSLYPSLRLLAGLLLLLAAYGTAIAGAAWANILTMALTVTVGTGGTFLLFSGLGKGLESFLNKRCKKGLSTFTYRQLQEHVFLKHRSMAVASLLILLALVCFAYGIAVGWVSKGDEGHVVDFTFTGEEEHIRRELAAPELNGMLTGLSRVRVSMLYTEGDTQGAERKAHTFGTAQLTEAVGRLKDTEEKQKLINNLQYFTSPYVISLSGYNAIQKMAGKDTIDLKDDETALYTDVDFSDDRYKEAVEDVCRMDTYLSIDGEQYKVSGTLYTDNFVADRLITIDLGLIVTDTVFDRLFAGEQTSVYWNASVQKELVEEKGLLQAVMQVNSLLKKTDLEYETYLQGLGRQMFYNVASAYVSLYLAAIFLMIANTVISVQYLMQQKKSGRRYRMLMMLGSDSKAVCRSSDTQIRWYFALTVGTAAISSIFGIGSLFGGILPSGLESRAGQLFWTALLMAGLLGIVEYVYITIVMRAGRRHILEMVHPPKERTD</sequence>
<feature type="transmembrane region" description="Helical" evidence="6">
    <location>
        <begin position="32"/>
        <end position="52"/>
    </location>
</feature>
<feature type="transmembrane region" description="Helical" evidence="6">
    <location>
        <begin position="663"/>
        <end position="686"/>
    </location>
</feature>
<feature type="transmembrane region" description="Helical" evidence="6">
    <location>
        <begin position="627"/>
        <end position="651"/>
    </location>
</feature>
<evidence type="ECO:0000256" key="6">
    <source>
        <dbReference type="SAM" id="Phobius"/>
    </source>
</evidence>
<keyword evidence="5 6" id="KW-0472">Membrane</keyword>
<gene>
    <name evidence="8" type="ORF">E1963_09475</name>
</gene>
<evidence type="ECO:0000256" key="5">
    <source>
        <dbReference type="ARBA" id="ARBA00023136"/>
    </source>
</evidence>
<feature type="domain" description="ABC3 transporter permease C-terminal" evidence="7">
    <location>
        <begin position="79"/>
        <end position="197"/>
    </location>
</feature>
<dbReference type="EMBL" id="SMMX01000006">
    <property type="protein sequence ID" value="TDA21977.1"/>
    <property type="molecule type" value="Genomic_DNA"/>
</dbReference>
<name>A0A4R4FEI1_9FIRM</name>
<keyword evidence="4 6" id="KW-1133">Transmembrane helix</keyword>
<evidence type="ECO:0000256" key="1">
    <source>
        <dbReference type="ARBA" id="ARBA00004651"/>
    </source>
</evidence>
<evidence type="ECO:0000259" key="7">
    <source>
        <dbReference type="Pfam" id="PF02687"/>
    </source>
</evidence>
<keyword evidence="2" id="KW-1003">Cell membrane</keyword>
<evidence type="ECO:0000313" key="8">
    <source>
        <dbReference type="EMBL" id="TDA21977.1"/>
    </source>
</evidence>
<feature type="transmembrane region" description="Helical" evidence="6">
    <location>
        <begin position="172"/>
        <end position="191"/>
    </location>
</feature>
<feature type="transmembrane region" description="Helical" evidence="6">
    <location>
        <begin position="573"/>
        <end position="595"/>
    </location>
</feature>
<organism evidence="8 9">
    <name type="scientific">Extibacter muris</name>
    <dbReference type="NCBI Taxonomy" id="1796622"/>
    <lineage>
        <taxon>Bacteria</taxon>
        <taxon>Bacillati</taxon>
        <taxon>Bacillota</taxon>
        <taxon>Clostridia</taxon>
        <taxon>Lachnospirales</taxon>
        <taxon>Lachnospiraceae</taxon>
        <taxon>Extibacter</taxon>
    </lineage>
</organism>
<evidence type="ECO:0000313" key="9">
    <source>
        <dbReference type="Proteomes" id="UP000295710"/>
    </source>
</evidence>
<comment type="caution">
    <text evidence="8">The sequence shown here is derived from an EMBL/GenBank/DDBJ whole genome shotgun (WGS) entry which is preliminary data.</text>
</comment>
<dbReference type="InterPro" id="IPR052536">
    <property type="entry name" value="ABC-4_Integral_Memb_Prot"/>
</dbReference>
<accession>A0A4R4FEI1</accession>
<feature type="transmembrane region" description="Helical" evidence="6">
    <location>
        <begin position="250"/>
        <end position="269"/>
    </location>
</feature>
<proteinExistence type="predicted"/>
<evidence type="ECO:0000256" key="2">
    <source>
        <dbReference type="ARBA" id="ARBA00022475"/>
    </source>
</evidence>
<dbReference type="InterPro" id="IPR003838">
    <property type="entry name" value="ABC3_permease_C"/>
</dbReference>
<protein>
    <submittedName>
        <fullName evidence="8">ABC transporter permease</fullName>
    </submittedName>
</protein>
<dbReference type="PANTHER" id="PTHR46795:SF3">
    <property type="entry name" value="ABC TRANSPORTER PERMEASE"/>
    <property type="match status" value="1"/>
</dbReference>
<comment type="subcellular location">
    <subcellularLocation>
        <location evidence="1">Cell membrane</location>
        <topology evidence="1">Multi-pass membrane protein</topology>
    </subcellularLocation>
</comment>
<reference evidence="8 9" key="1">
    <citation type="journal article" date="2016" name="Nat. Microbiol.">
        <title>The Mouse Intestinal Bacterial Collection (miBC) provides host-specific insight into cultured diversity and functional potential of the gut microbiota.</title>
        <authorList>
            <person name="Lagkouvardos I."/>
            <person name="Pukall R."/>
            <person name="Abt B."/>
            <person name="Foesel B.U."/>
            <person name="Meier-Kolthoff J.P."/>
            <person name="Kumar N."/>
            <person name="Bresciani A."/>
            <person name="Martinez I."/>
            <person name="Just S."/>
            <person name="Ziegler C."/>
            <person name="Brugiroux S."/>
            <person name="Garzetti D."/>
            <person name="Wenning M."/>
            <person name="Bui T.P."/>
            <person name="Wang J."/>
            <person name="Hugenholtz F."/>
            <person name="Plugge C.M."/>
            <person name="Peterson D.A."/>
            <person name="Hornef M.W."/>
            <person name="Baines J.F."/>
            <person name="Smidt H."/>
            <person name="Walter J."/>
            <person name="Kristiansen K."/>
            <person name="Nielsen H.B."/>
            <person name="Haller D."/>
            <person name="Overmann J."/>
            <person name="Stecher B."/>
            <person name="Clavel T."/>
        </authorList>
    </citation>
    <scope>NUCLEOTIDE SEQUENCE [LARGE SCALE GENOMIC DNA]</scope>
    <source>
        <strain evidence="8 9">DSM 28560</strain>
    </source>
</reference>
<dbReference type="Proteomes" id="UP000295710">
    <property type="component" value="Unassembled WGS sequence"/>
</dbReference>